<protein>
    <submittedName>
        <fullName evidence="2">Uncharacterized protein</fullName>
    </submittedName>
</protein>
<feature type="region of interest" description="Disordered" evidence="1">
    <location>
        <begin position="38"/>
        <end position="67"/>
    </location>
</feature>
<feature type="compositionally biased region" description="Basic and acidic residues" evidence="1">
    <location>
        <begin position="49"/>
        <end position="67"/>
    </location>
</feature>
<keyword evidence="3" id="KW-1185">Reference proteome</keyword>
<reference evidence="3" key="1">
    <citation type="journal article" date="2011" name="Nature">
        <title>Genome sequence and analysis of the tuber crop potato.</title>
        <authorList>
            <consortium name="The Potato Genome Sequencing Consortium"/>
        </authorList>
    </citation>
    <scope>NUCLEOTIDE SEQUENCE [LARGE SCALE GENOMIC DNA]</scope>
    <source>
        <strain evidence="3">cv. DM1-3 516 R44</strain>
    </source>
</reference>
<accession>M0ZTX1</accession>
<dbReference type="Proteomes" id="UP000011115">
    <property type="component" value="Unassembled WGS sequence"/>
</dbReference>
<dbReference type="Gramene" id="PGSC0003DMT400008021">
    <property type="protein sequence ID" value="PGSC0003DMT400008021"/>
    <property type="gene ID" value="PGSC0003DMG400003099"/>
</dbReference>
<dbReference type="HOGENOM" id="CLU_2817420_0_0_1"/>
<evidence type="ECO:0000313" key="2">
    <source>
        <dbReference type="EnsemblPlants" id="PGSC0003DMT400008021"/>
    </source>
</evidence>
<organism evidence="2 3">
    <name type="scientific">Solanum tuberosum</name>
    <name type="common">Potato</name>
    <dbReference type="NCBI Taxonomy" id="4113"/>
    <lineage>
        <taxon>Eukaryota</taxon>
        <taxon>Viridiplantae</taxon>
        <taxon>Streptophyta</taxon>
        <taxon>Embryophyta</taxon>
        <taxon>Tracheophyta</taxon>
        <taxon>Spermatophyta</taxon>
        <taxon>Magnoliopsida</taxon>
        <taxon>eudicotyledons</taxon>
        <taxon>Gunneridae</taxon>
        <taxon>Pentapetalae</taxon>
        <taxon>asterids</taxon>
        <taxon>lamiids</taxon>
        <taxon>Solanales</taxon>
        <taxon>Solanaceae</taxon>
        <taxon>Solanoideae</taxon>
        <taxon>Solaneae</taxon>
        <taxon>Solanum</taxon>
    </lineage>
</organism>
<proteinExistence type="predicted"/>
<dbReference type="PaxDb" id="4113-PGSC0003DMT400008021"/>
<evidence type="ECO:0000256" key="1">
    <source>
        <dbReference type="SAM" id="MobiDB-lite"/>
    </source>
</evidence>
<name>M0ZTX1_SOLTU</name>
<dbReference type="EnsemblPlants" id="PGSC0003DMT400008021">
    <property type="protein sequence ID" value="PGSC0003DMT400008021"/>
    <property type="gene ID" value="PGSC0003DMG400003099"/>
</dbReference>
<evidence type="ECO:0000313" key="3">
    <source>
        <dbReference type="Proteomes" id="UP000011115"/>
    </source>
</evidence>
<sequence>MRSLARTGNKRSKVTYLFLGSKLDNELRAGILLPRNLNTDQQAKNSQTESKRRTSRNLELENRLKTS</sequence>
<dbReference type="InParanoid" id="M0ZTX1"/>
<dbReference type="AlphaFoldDB" id="M0ZTX1"/>
<reference evidence="2" key="2">
    <citation type="submission" date="2015-06" db="UniProtKB">
        <authorList>
            <consortium name="EnsemblPlants"/>
        </authorList>
    </citation>
    <scope>IDENTIFICATION</scope>
    <source>
        <strain evidence="2">DM1-3 516 R44</strain>
    </source>
</reference>
<feature type="compositionally biased region" description="Polar residues" evidence="1">
    <location>
        <begin position="38"/>
        <end position="48"/>
    </location>
</feature>